<dbReference type="Gene3D" id="3.40.50.2020">
    <property type="match status" value="1"/>
</dbReference>
<evidence type="ECO:0000313" key="2">
    <source>
        <dbReference type="Proteomes" id="UP000593575"/>
    </source>
</evidence>
<proteinExistence type="predicted"/>
<gene>
    <name evidence="1" type="ORF">Goarm_002243</name>
</gene>
<comment type="caution">
    <text evidence="1">The sequence shown here is derived from an EMBL/GenBank/DDBJ whole genome shotgun (WGS) entry which is preliminary data.</text>
</comment>
<protein>
    <submittedName>
        <fullName evidence="1">Uncharacterized protein</fullName>
    </submittedName>
</protein>
<dbReference type="InterPro" id="IPR029057">
    <property type="entry name" value="PRTase-like"/>
</dbReference>
<keyword evidence="2" id="KW-1185">Reference proteome</keyword>
<sequence>MGFVTVDSHVAIQKKPIIGFKVFIRDAMATLGRLLMYEASRDWLLSSYLVHIFLEIIVELRMCFSIWNIKYPGWQPTVAGDIQSPMAITLVEFIDLKEPIVIVPILRAGLTLAKHASSVFLATKTYHLGKVDILSL</sequence>
<dbReference type="AlphaFoldDB" id="A0A7J9K825"/>
<dbReference type="SUPFAM" id="SSF53271">
    <property type="entry name" value="PRTase-like"/>
    <property type="match status" value="1"/>
</dbReference>
<organism evidence="1 2">
    <name type="scientific">Gossypium armourianum</name>
    <dbReference type="NCBI Taxonomy" id="34283"/>
    <lineage>
        <taxon>Eukaryota</taxon>
        <taxon>Viridiplantae</taxon>
        <taxon>Streptophyta</taxon>
        <taxon>Embryophyta</taxon>
        <taxon>Tracheophyta</taxon>
        <taxon>Spermatophyta</taxon>
        <taxon>Magnoliopsida</taxon>
        <taxon>eudicotyledons</taxon>
        <taxon>Gunneridae</taxon>
        <taxon>Pentapetalae</taxon>
        <taxon>rosids</taxon>
        <taxon>malvids</taxon>
        <taxon>Malvales</taxon>
        <taxon>Malvaceae</taxon>
        <taxon>Malvoideae</taxon>
        <taxon>Gossypium</taxon>
    </lineage>
</organism>
<dbReference type="EMBL" id="JABFAE010000012">
    <property type="protein sequence ID" value="MBA0842419.1"/>
    <property type="molecule type" value="Genomic_DNA"/>
</dbReference>
<reference evidence="1 2" key="1">
    <citation type="journal article" date="2019" name="Genome Biol. Evol.">
        <title>Insights into the evolution of the New World diploid cottons (Gossypium, subgenus Houzingenia) based on genome sequencing.</title>
        <authorList>
            <person name="Grover C.E."/>
            <person name="Arick M.A. 2nd"/>
            <person name="Thrash A."/>
            <person name="Conover J.L."/>
            <person name="Sanders W.S."/>
            <person name="Peterson D.G."/>
            <person name="Frelichowski J.E."/>
            <person name="Scheffler J.A."/>
            <person name="Scheffler B.E."/>
            <person name="Wendel J.F."/>
        </authorList>
    </citation>
    <scope>NUCLEOTIDE SEQUENCE [LARGE SCALE GENOMIC DNA]</scope>
    <source>
        <strain evidence="1">6</strain>
        <tissue evidence="1">Leaf</tissue>
    </source>
</reference>
<name>A0A7J9K825_9ROSI</name>
<dbReference type="Proteomes" id="UP000593575">
    <property type="component" value="Unassembled WGS sequence"/>
</dbReference>
<accession>A0A7J9K825</accession>
<evidence type="ECO:0000313" key="1">
    <source>
        <dbReference type="EMBL" id="MBA0842419.1"/>
    </source>
</evidence>